<evidence type="ECO:0000313" key="2">
    <source>
        <dbReference type="Proteomes" id="UP000276061"/>
    </source>
</evidence>
<organism evidence="1 2">
    <name type="scientific">Dickeya undicola</name>
    <dbReference type="NCBI Taxonomy" id="1577887"/>
    <lineage>
        <taxon>Bacteria</taxon>
        <taxon>Pseudomonadati</taxon>
        <taxon>Pseudomonadota</taxon>
        <taxon>Gammaproteobacteria</taxon>
        <taxon>Enterobacterales</taxon>
        <taxon>Pectobacteriaceae</taxon>
        <taxon>Dickeya</taxon>
    </lineage>
</organism>
<name>A0A3N0FQK9_9GAMM</name>
<proteinExistence type="predicted"/>
<gene>
    <name evidence="1" type="ORF">EF878_20030</name>
</gene>
<dbReference type="Pfam" id="PF02413">
    <property type="entry name" value="Caudo_TAP"/>
    <property type="match status" value="1"/>
</dbReference>
<comment type="caution">
    <text evidence="1">The sequence shown here is derived from an EMBL/GenBank/DDBJ whole genome shotgun (WGS) entry which is preliminary data.</text>
</comment>
<dbReference type="InterPro" id="IPR051220">
    <property type="entry name" value="TFA_Chaperone"/>
</dbReference>
<dbReference type="Proteomes" id="UP000276061">
    <property type="component" value="Unassembled WGS sequence"/>
</dbReference>
<protein>
    <submittedName>
        <fullName evidence="1">Tail fiber assembly protein</fullName>
    </submittedName>
</protein>
<dbReference type="PANTHER" id="PTHR34413:SF2">
    <property type="entry name" value="PROPHAGE TAIL FIBER ASSEMBLY PROTEIN HOMOLOG TFAE-RELATED"/>
    <property type="match status" value="1"/>
</dbReference>
<sequence length="202" mass="21561">MAEKIITELDENGLAVDAGWITVYHADHVTREYTGKGVEFLMRGTGIPADSYTDVPPPAVEGQAVCRRAHGGAWEAVEDHRGKTAYRTADGKPQTVTALGELPDGLTLLAPATAFDKWDGKVWVTDVAAQHAAEVAAAQQEQAAQKATATARITELGYAADLGMATEAEQAALKAWKTYLVQLSRLDTSAAPDIDWPETPST</sequence>
<dbReference type="RefSeq" id="WP_123253362.1">
    <property type="nucleotide sequence ID" value="NZ_RJLR01000049.1"/>
</dbReference>
<dbReference type="EMBL" id="RJLR01000049">
    <property type="protein sequence ID" value="RNM02362.1"/>
    <property type="molecule type" value="Genomic_DNA"/>
</dbReference>
<evidence type="ECO:0000313" key="1">
    <source>
        <dbReference type="EMBL" id="RNM02362.1"/>
    </source>
</evidence>
<accession>A0A3N0FQK9</accession>
<reference evidence="1 2" key="1">
    <citation type="submission" date="2018-11" db="EMBL/GenBank/DDBJ databases">
        <title>Characterization of surface water Dickeya isolates.</title>
        <authorList>
            <person name="Van Gijsegem F."/>
            <person name="Pedron J."/>
        </authorList>
    </citation>
    <scope>NUCLEOTIDE SEQUENCE [LARGE SCALE GENOMIC DNA]</scope>
    <source>
        <strain evidence="1 2">FVG1-MFV-O17</strain>
    </source>
</reference>
<dbReference type="OrthoDB" id="8596093at2"/>
<dbReference type="InterPro" id="IPR003458">
    <property type="entry name" value="Phage_T4_Gp38_tail_assem"/>
</dbReference>
<dbReference type="AlphaFoldDB" id="A0A3N0FQK9"/>
<dbReference type="PANTHER" id="PTHR34413">
    <property type="entry name" value="PROPHAGE TAIL FIBER ASSEMBLY PROTEIN HOMOLOG TFAE-RELATED-RELATED"/>
    <property type="match status" value="1"/>
</dbReference>